<sequence length="61" mass="6697">MVSVNNNAGAFYGENTLRGWQTRSKGNTGVGRVNGDGNVIASNLNYLYDPDHFDLLIRVPK</sequence>
<proteinExistence type="predicted"/>
<name>A0A0S6UF38_NEOTH</name>
<organism evidence="1">
    <name type="scientific">Moorella thermoacetica Y72</name>
    <dbReference type="NCBI Taxonomy" id="1325331"/>
    <lineage>
        <taxon>Bacteria</taxon>
        <taxon>Bacillati</taxon>
        <taxon>Bacillota</taxon>
        <taxon>Clostridia</taxon>
        <taxon>Neomoorellales</taxon>
        <taxon>Neomoorellaceae</taxon>
        <taxon>Neomoorella</taxon>
    </lineage>
</organism>
<reference evidence="1" key="1">
    <citation type="journal article" date="2014" name="Gene">
        <title>Genome-guided analysis of transformation efficiency and carbon dioxide assimilation by Moorella thermoacetica Y72.</title>
        <authorList>
            <person name="Tsukahara K."/>
            <person name="Kita A."/>
            <person name="Nakashimada Y."/>
            <person name="Hoshino T."/>
            <person name="Murakami K."/>
        </authorList>
    </citation>
    <scope>NUCLEOTIDE SEQUENCE [LARGE SCALE GENOMIC DNA]</scope>
    <source>
        <strain evidence="1">Y72</strain>
    </source>
</reference>
<gene>
    <name evidence="1" type="ORF">MTY_1492</name>
</gene>
<dbReference type="GO" id="GO:0016787">
    <property type="term" value="F:hydrolase activity"/>
    <property type="evidence" value="ECO:0007669"/>
    <property type="project" value="UniProtKB-KW"/>
</dbReference>
<dbReference type="RefSeq" id="WP_196769055.1">
    <property type="nucleotide sequence ID" value="NZ_DF238840.1"/>
</dbReference>
<dbReference type="AlphaFoldDB" id="A0A0S6UF38"/>
<dbReference type="EMBL" id="DF238840">
    <property type="protein sequence ID" value="GAF26153.1"/>
    <property type="molecule type" value="Genomic_DNA"/>
</dbReference>
<keyword evidence="1" id="KW-0378">Hydrolase</keyword>
<dbReference type="Proteomes" id="UP000063718">
    <property type="component" value="Unassembled WGS sequence"/>
</dbReference>
<protein>
    <submittedName>
        <fullName evidence="1">Urea amidohydrolase (Urease) alpha subunit</fullName>
    </submittedName>
</protein>
<evidence type="ECO:0000313" key="1">
    <source>
        <dbReference type="EMBL" id="GAF26153.1"/>
    </source>
</evidence>
<accession>A0A0S6UF38</accession>